<comment type="similarity">
    <text evidence="1">Belongs to the WD repeat CDC20/Fizzy family.</text>
</comment>
<accession>A0A1X7VQX7</accession>
<keyword evidence="3" id="KW-0132">Cell division</keyword>
<dbReference type="GO" id="GO:1905786">
    <property type="term" value="P:positive regulation of anaphase-promoting complex-dependent catabolic process"/>
    <property type="evidence" value="ECO:0007669"/>
    <property type="project" value="TreeGrafter"/>
</dbReference>
<dbReference type="InterPro" id="IPR033010">
    <property type="entry name" value="Cdc20/Fizzy"/>
</dbReference>
<dbReference type="PROSITE" id="PS50294">
    <property type="entry name" value="WD_REPEATS_REGION"/>
    <property type="match status" value="2"/>
</dbReference>
<feature type="compositionally biased region" description="Low complexity" evidence="8">
    <location>
        <begin position="64"/>
        <end position="75"/>
    </location>
</feature>
<dbReference type="InParanoid" id="A0A1X7VQX7"/>
<name>A0A1X7VQX7_AMPQE</name>
<dbReference type="Pfam" id="PF24807">
    <property type="entry name" value="WD40_CDC20-Fz"/>
    <property type="match status" value="1"/>
</dbReference>
<dbReference type="InterPro" id="IPR015943">
    <property type="entry name" value="WD40/YVTN_repeat-like_dom_sf"/>
</dbReference>
<keyword evidence="11" id="KW-1185">Reference proteome</keyword>
<dbReference type="InterPro" id="IPR036322">
    <property type="entry name" value="WD40_repeat_dom_sf"/>
</dbReference>
<feature type="region of interest" description="Disordered" evidence="8">
    <location>
        <begin position="1"/>
        <end position="85"/>
    </location>
</feature>
<reference evidence="10" key="2">
    <citation type="submission" date="2017-05" db="UniProtKB">
        <authorList>
            <consortium name="EnsemblMetazoa"/>
        </authorList>
    </citation>
    <scope>IDENTIFICATION</scope>
</reference>
<dbReference type="GO" id="GO:0031145">
    <property type="term" value="P:anaphase-promoting complex-dependent catabolic process"/>
    <property type="evidence" value="ECO:0007669"/>
    <property type="project" value="TreeGrafter"/>
</dbReference>
<dbReference type="InterPro" id="IPR020472">
    <property type="entry name" value="WD40_PAC1"/>
</dbReference>
<evidence type="ECO:0000256" key="3">
    <source>
        <dbReference type="ARBA" id="ARBA00022618"/>
    </source>
</evidence>
<evidence type="ECO:0000256" key="6">
    <source>
        <dbReference type="ARBA" id="ARBA00023306"/>
    </source>
</evidence>
<dbReference type="KEGG" id="aqu:100634174"/>
<dbReference type="GO" id="GO:0005680">
    <property type="term" value="C:anaphase-promoting complex"/>
    <property type="evidence" value="ECO:0007669"/>
    <property type="project" value="TreeGrafter"/>
</dbReference>
<keyword evidence="4" id="KW-0677">Repeat</keyword>
<evidence type="ECO:0000256" key="8">
    <source>
        <dbReference type="SAM" id="MobiDB-lite"/>
    </source>
</evidence>
<evidence type="ECO:0000256" key="5">
    <source>
        <dbReference type="ARBA" id="ARBA00022776"/>
    </source>
</evidence>
<dbReference type="PANTHER" id="PTHR19918:SF8">
    <property type="entry name" value="FI02843P"/>
    <property type="match status" value="1"/>
</dbReference>
<dbReference type="OrthoDB" id="10263272at2759"/>
<dbReference type="PRINTS" id="PR00320">
    <property type="entry name" value="GPROTEINBRPT"/>
</dbReference>
<evidence type="ECO:0000256" key="7">
    <source>
        <dbReference type="PROSITE-ProRule" id="PRU00221"/>
    </source>
</evidence>
<dbReference type="eggNOG" id="KOG0305">
    <property type="taxonomic scope" value="Eukaryota"/>
</dbReference>
<feature type="compositionally biased region" description="Polar residues" evidence="8">
    <location>
        <begin position="39"/>
        <end position="54"/>
    </location>
</feature>
<dbReference type="InterPro" id="IPR001680">
    <property type="entry name" value="WD40_rpt"/>
</dbReference>
<dbReference type="SUPFAM" id="SSF50978">
    <property type="entry name" value="WD40 repeat-like"/>
    <property type="match status" value="1"/>
</dbReference>
<evidence type="ECO:0000259" key="9">
    <source>
        <dbReference type="Pfam" id="PF24807"/>
    </source>
</evidence>
<evidence type="ECO:0000256" key="1">
    <source>
        <dbReference type="ARBA" id="ARBA00006445"/>
    </source>
</evidence>
<dbReference type="STRING" id="400682.A0A1X7VQX7"/>
<dbReference type="EnsemblMetazoa" id="XM_020002366.1">
    <property type="protein sequence ID" value="XP_019857925.1"/>
    <property type="gene ID" value="LOC100634174"/>
</dbReference>
<reference evidence="11" key="1">
    <citation type="journal article" date="2010" name="Nature">
        <title>The Amphimedon queenslandica genome and the evolution of animal complexity.</title>
        <authorList>
            <person name="Srivastava M."/>
            <person name="Simakov O."/>
            <person name="Chapman J."/>
            <person name="Fahey B."/>
            <person name="Gauthier M.E."/>
            <person name="Mitros T."/>
            <person name="Richards G.S."/>
            <person name="Conaco C."/>
            <person name="Dacre M."/>
            <person name="Hellsten U."/>
            <person name="Larroux C."/>
            <person name="Putnam N.H."/>
            <person name="Stanke M."/>
            <person name="Adamska M."/>
            <person name="Darling A."/>
            <person name="Degnan S.M."/>
            <person name="Oakley T.H."/>
            <person name="Plachetzki D.C."/>
            <person name="Zhai Y."/>
            <person name="Adamski M."/>
            <person name="Calcino A."/>
            <person name="Cummins S.F."/>
            <person name="Goodstein D.M."/>
            <person name="Harris C."/>
            <person name="Jackson D.J."/>
            <person name="Leys S.P."/>
            <person name="Shu S."/>
            <person name="Woodcroft B.J."/>
            <person name="Vervoort M."/>
            <person name="Kosik K.S."/>
            <person name="Manning G."/>
            <person name="Degnan B.M."/>
            <person name="Rokhsar D.S."/>
        </authorList>
    </citation>
    <scope>NUCLEOTIDE SEQUENCE [LARGE SCALE GENOMIC DNA]</scope>
</reference>
<feature type="repeat" description="WD" evidence="7">
    <location>
        <begin position="324"/>
        <end position="356"/>
    </location>
</feature>
<evidence type="ECO:0000256" key="2">
    <source>
        <dbReference type="ARBA" id="ARBA00022574"/>
    </source>
</evidence>
<organism evidence="10">
    <name type="scientific">Amphimedon queenslandica</name>
    <name type="common">Sponge</name>
    <dbReference type="NCBI Taxonomy" id="400682"/>
    <lineage>
        <taxon>Eukaryota</taxon>
        <taxon>Metazoa</taxon>
        <taxon>Porifera</taxon>
        <taxon>Demospongiae</taxon>
        <taxon>Heteroscleromorpha</taxon>
        <taxon>Haplosclerida</taxon>
        <taxon>Niphatidae</taxon>
        <taxon>Amphimedon</taxon>
    </lineage>
</organism>
<dbReference type="GO" id="GO:1990757">
    <property type="term" value="F:ubiquitin ligase activator activity"/>
    <property type="evidence" value="ECO:0007669"/>
    <property type="project" value="TreeGrafter"/>
</dbReference>
<proteinExistence type="inferred from homology"/>
<dbReference type="GO" id="GO:0010997">
    <property type="term" value="F:anaphase-promoting complex binding"/>
    <property type="evidence" value="ECO:0007669"/>
    <property type="project" value="InterPro"/>
</dbReference>
<dbReference type="PROSITE" id="PS50082">
    <property type="entry name" value="WD_REPEATS_2"/>
    <property type="match status" value="3"/>
</dbReference>
<dbReference type="Gene3D" id="2.130.10.10">
    <property type="entry name" value="YVTN repeat-like/Quinoprotein amine dehydrogenase"/>
    <property type="match status" value="1"/>
</dbReference>
<dbReference type="InterPro" id="IPR019775">
    <property type="entry name" value="WD40_repeat_CS"/>
</dbReference>
<protein>
    <recommendedName>
        <fullName evidence="9">CDC20/Fizzy WD40 domain-containing protein</fullName>
    </recommendedName>
</protein>
<gene>
    <name evidence="10" type="primary">100634174</name>
</gene>
<feature type="repeat" description="WD" evidence="7">
    <location>
        <begin position="367"/>
        <end position="411"/>
    </location>
</feature>
<feature type="repeat" description="WD" evidence="7">
    <location>
        <begin position="456"/>
        <end position="489"/>
    </location>
</feature>
<dbReference type="PANTHER" id="PTHR19918">
    <property type="entry name" value="CELL DIVISION CYCLE 20 CDC20 FIZZY -RELATED"/>
    <property type="match status" value="1"/>
</dbReference>
<dbReference type="Proteomes" id="UP000007879">
    <property type="component" value="Unassembled WGS sequence"/>
</dbReference>
<dbReference type="GO" id="GO:0051301">
    <property type="term" value="P:cell division"/>
    <property type="evidence" value="ECO:0007669"/>
    <property type="project" value="UniProtKB-KW"/>
</dbReference>
<dbReference type="PROSITE" id="PS00678">
    <property type="entry name" value="WD_REPEATS_1"/>
    <property type="match status" value="2"/>
</dbReference>
<dbReference type="EnsemblMetazoa" id="Aqu2.1.42235_001">
    <property type="protein sequence ID" value="Aqu2.1.42235_001"/>
    <property type="gene ID" value="Aqu2.1.42235"/>
</dbReference>
<dbReference type="CDD" id="cd00200">
    <property type="entry name" value="WD40"/>
    <property type="match status" value="1"/>
</dbReference>
<keyword evidence="2 7" id="KW-0853">WD repeat</keyword>
<evidence type="ECO:0000256" key="4">
    <source>
        <dbReference type="ARBA" id="ARBA00022737"/>
    </source>
</evidence>
<evidence type="ECO:0000313" key="11">
    <source>
        <dbReference type="Proteomes" id="UP000007879"/>
    </source>
</evidence>
<sequence length="489" mass="54263">MATSSSHLSGLTHPRVLPDSSAPDQRWKRLPTKPRTDTAPLNLSQSSSKTPSYSRTRKTKSAHTPGVTPRPGVTPSSSVNSCRFIPKRNTIQNEYGSYLLLKQKPANEENESDDELKDPQDEVYRKSLLSIACKGSVPRGVLSFHTPRNDDHLPQYVTSGPVGSSASISHSITKRFGDLHFEERRKIDTKTEKVLDAPDIVNDFYLNVLDWSKKNVVAVALKEKVYLWYGETQEVEQLQGIGYEGVMITALSWAEKGRFLAIGLDNGRIQLYDSDINKKIRTMRAHTGRVSCLHWHLHLLASGSKDCEVAIHDVRQGEHLLCKLLAHKMEVCGLRWSPDGSMLASGSNDNTICLWSPTVSHSPIHVLEGHISAVKAMAWCPWKPLILATGGGSNDKCIKLWDTATGECIKTKCAKSTVTGIVWLAVHKELITSHGFPKNQVIIWKLEPELTKLAELSGHADRILHISLNPDGSKLITASADETLRIWNV</sequence>
<evidence type="ECO:0000313" key="10">
    <source>
        <dbReference type="EnsemblMetazoa" id="Aqu2.1.42235_001"/>
    </source>
</evidence>
<dbReference type="InterPro" id="IPR056150">
    <property type="entry name" value="WD40_CDC20-Fz"/>
</dbReference>
<keyword evidence="5" id="KW-0498">Mitosis</keyword>
<keyword evidence="6" id="KW-0131">Cell cycle</keyword>
<dbReference type="AlphaFoldDB" id="A0A1X7VQX7"/>
<feature type="domain" description="CDC20/Fizzy WD40" evidence="9">
    <location>
        <begin position="195"/>
        <end position="487"/>
    </location>
</feature>
<dbReference type="SMART" id="SM00320">
    <property type="entry name" value="WD40"/>
    <property type="match status" value="5"/>
</dbReference>